<dbReference type="PROSITE" id="PS51257">
    <property type="entry name" value="PROKAR_LIPOPROTEIN"/>
    <property type="match status" value="1"/>
</dbReference>
<dbReference type="AlphaFoldDB" id="A0A069SNF0"/>
<dbReference type="GO" id="GO:0006508">
    <property type="term" value="P:proteolysis"/>
    <property type="evidence" value="ECO:0007669"/>
    <property type="project" value="InterPro"/>
</dbReference>
<organism evidence="2 3">
    <name type="scientific">Phocaeicola vulgatus str. 3975 RP4</name>
    <dbReference type="NCBI Taxonomy" id="1339352"/>
    <lineage>
        <taxon>Bacteria</taxon>
        <taxon>Pseudomonadati</taxon>
        <taxon>Bacteroidota</taxon>
        <taxon>Bacteroidia</taxon>
        <taxon>Bacteroidales</taxon>
        <taxon>Bacteroidaceae</taxon>
        <taxon>Phocaeicola</taxon>
    </lineage>
</organism>
<comment type="caution">
    <text evidence="2">The sequence shown here is derived from an EMBL/GenBank/DDBJ whole genome shotgun (WGS) entry which is preliminary data.</text>
</comment>
<dbReference type="EMBL" id="JNHM01000031">
    <property type="protein sequence ID" value="KDS53177.1"/>
    <property type="molecule type" value="Genomic_DNA"/>
</dbReference>
<protein>
    <submittedName>
        <fullName evidence="2">Peptidase C10 family protein</fullName>
    </submittedName>
</protein>
<reference evidence="2 3" key="1">
    <citation type="submission" date="2014-04" db="EMBL/GenBank/DDBJ databases">
        <authorList>
            <person name="Sears C."/>
            <person name="Carroll K."/>
            <person name="Sack B.R."/>
            <person name="Qadri F."/>
            <person name="Myers L.L."/>
            <person name="Chung G.-T."/>
            <person name="Escheverria P."/>
            <person name="Fraser C.M."/>
            <person name="Sadzewicz L."/>
            <person name="Shefchek K.A."/>
            <person name="Tallon L."/>
            <person name="Das S.P."/>
            <person name="Daugherty S."/>
            <person name="Mongodin E.F."/>
        </authorList>
    </citation>
    <scope>NUCLEOTIDE SEQUENCE [LARGE SCALE GENOMIC DNA]</scope>
    <source>
        <strain evidence="2 3">3975 RP4</strain>
    </source>
</reference>
<dbReference type="GO" id="GO:0008234">
    <property type="term" value="F:cysteine-type peptidase activity"/>
    <property type="evidence" value="ECO:0007669"/>
    <property type="project" value="InterPro"/>
</dbReference>
<dbReference type="Proteomes" id="UP000027661">
    <property type="component" value="Unassembled WGS sequence"/>
</dbReference>
<dbReference type="InterPro" id="IPR000200">
    <property type="entry name" value="Peptidase_C10"/>
</dbReference>
<dbReference type="PATRIC" id="fig|1339352.3.peg.2387"/>
<feature type="chain" id="PRO_5001666812" evidence="1">
    <location>
        <begin position="20"/>
        <end position="478"/>
    </location>
</feature>
<dbReference type="SUPFAM" id="SSF54001">
    <property type="entry name" value="Cysteine proteinases"/>
    <property type="match status" value="1"/>
</dbReference>
<sequence length="478" mass="54178">MKKKIIFCLLSLSLMIAGCQSNEIEDITPPSKEVQLSPEELLSIRYKSSPELSQTEVFNLLTTFQSSELKNNAHSRITFQPNIFQIKEKYYLSKNKADARNIESTEEQIPIYKIEFTSETGTGMAVVSGDRRAPHILAYIDNIKENQDSLYTSPNALLQWSEMYIRNEVTKFDEIKDSLYESAVLKISKELYITSKDIDYEAIKNQIIINNSSISRSKPITEVPSNLKVKVAVFPMCPVAWGQWEPYNCMLPKANCDRYGPGWSEYTNYPVGYGAIVVAHILASLEPTMRPASLQINWSYLTENKEIKAPDYFNSGDPLAKREMVGRLFKNIYDYTKSSVVKDSKGIVTGTTCLMSDVENYLASYFNYSKKTSWNINTVKNSLKATKPVLIYGKPDNIATDGVTPFILDGIKECYGRIDNVPSDVDVCYLHANFGFGNGYQDGYYLMDIKTSTITFETAIPLIFKDNAMTIMADFRKK</sequence>
<evidence type="ECO:0000313" key="3">
    <source>
        <dbReference type="Proteomes" id="UP000027661"/>
    </source>
</evidence>
<proteinExistence type="predicted"/>
<feature type="signal peptide" evidence="1">
    <location>
        <begin position="1"/>
        <end position="19"/>
    </location>
</feature>
<dbReference type="InterPro" id="IPR038765">
    <property type="entry name" value="Papain-like_cys_pep_sf"/>
</dbReference>
<gene>
    <name evidence="2" type="ORF">M099_2487</name>
</gene>
<name>A0A069SNF0_PHOVU</name>
<dbReference type="RefSeq" id="WP_005844005.1">
    <property type="nucleotide sequence ID" value="NZ_JNHM01000031.1"/>
</dbReference>
<evidence type="ECO:0000313" key="2">
    <source>
        <dbReference type="EMBL" id="KDS53177.1"/>
    </source>
</evidence>
<evidence type="ECO:0000256" key="1">
    <source>
        <dbReference type="SAM" id="SignalP"/>
    </source>
</evidence>
<dbReference type="Gene3D" id="3.90.70.50">
    <property type="entry name" value="Peptidase C10, streptopain"/>
    <property type="match status" value="2"/>
</dbReference>
<dbReference type="Pfam" id="PF01640">
    <property type="entry name" value="Peptidase_C10"/>
    <property type="match status" value="1"/>
</dbReference>
<keyword evidence="1" id="KW-0732">Signal</keyword>
<accession>A0A069SNF0</accession>
<dbReference type="InterPro" id="IPR044934">
    <property type="entry name" value="Streptopain_sf"/>
</dbReference>